<organism evidence="8 9">
    <name type="scientific">Haloplasma contractile SSD-17B</name>
    <dbReference type="NCBI Taxonomy" id="1033810"/>
    <lineage>
        <taxon>Bacteria</taxon>
        <taxon>Bacillati</taxon>
        <taxon>Mycoplasmatota</taxon>
        <taxon>Mollicutes</taxon>
        <taxon>Haloplasmatales</taxon>
        <taxon>Haloplasmataceae</taxon>
        <taxon>Haloplasma</taxon>
    </lineage>
</organism>
<comment type="caution">
    <text evidence="8">The sequence shown here is derived from an EMBL/GenBank/DDBJ whole genome shotgun (WGS) entry which is preliminary data.</text>
</comment>
<dbReference type="FunCoup" id="U2FEV6">
    <property type="interactions" value="6"/>
</dbReference>
<dbReference type="PANTHER" id="PTHR36923:SF3">
    <property type="entry name" value="FERREDOXIN"/>
    <property type="match status" value="1"/>
</dbReference>
<dbReference type="eggNOG" id="COG1141">
    <property type="taxonomic scope" value="Bacteria"/>
</dbReference>
<dbReference type="InterPro" id="IPR001080">
    <property type="entry name" value="3Fe4S_ferredoxin"/>
</dbReference>
<dbReference type="GO" id="GO:0005506">
    <property type="term" value="F:iron ion binding"/>
    <property type="evidence" value="ECO:0007669"/>
    <property type="project" value="UniProtKB-UniRule"/>
</dbReference>
<protein>
    <recommendedName>
        <fullName evidence="6">Ferredoxin</fullName>
    </recommendedName>
</protein>
<evidence type="ECO:0000313" key="8">
    <source>
        <dbReference type="EMBL" id="ERJ11470.1"/>
    </source>
</evidence>
<keyword evidence="1 6" id="KW-0813">Transport</keyword>
<dbReference type="InParanoid" id="U2FEV6"/>
<name>U2FEV6_9MOLU</name>
<dbReference type="PRINTS" id="PR00352">
    <property type="entry name" value="3FE4SFRDOXIN"/>
</dbReference>
<accession>U2FEV6</accession>
<dbReference type="Gene3D" id="3.30.70.20">
    <property type="match status" value="1"/>
</dbReference>
<keyword evidence="3 6" id="KW-0249">Electron transport</keyword>
<dbReference type="PROSITE" id="PS51379">
    <property type="entry name" value="4FE4S_FER_2"/>
    <property type="match status" value="1"/>
</dbReference>
<dbReference type="STRING" id="1033810.HLPCO_002592"/>
<evidence type="ECO:0000256" key="3">
    <source>
        <dbReference type="ARBA" id="ARBA00022982"/>
    </source>
</evidence>
<dbReference type="Pfam" id="PF13459">
    <property type="entry name" value="Fer4_15"/>
    <property type="match status" value="1"/>
</dbReference>
<dbReference type="GO" id="GO:0009055">
    <property type="term" value="F:electron transfer activity"/>
    <property type="evidence" value="ECO:0007669"/>
    <property type="project" value="UniProtKB-UniRule"/>
</dbReference>
<keyword evidence="4 6" id="KW-0408">Iron</keyword>
<dbReference type="EMBL" id="AFNU02000011">
    <property type="protein sequence ID" value="ERJ11470.1"/>
    <property type="molecule type" value="Genomic_DNA"/>
</dbReference>
<evidence type="ECO:0000313" key="9">
    <source>
        <dbReference type="Proteomes" id="UP000005707"/>
    </source>
</evidence>
<reference evidence="8 9" key="1">
    <citation type="journal article" date="2011" name="J. Bacteriol.">
        <title>Genome sequence of Haloplasma contractile, an unusual contractile bacterium from a deep-sea anoxic brine lake.</title>
        <authorList>
            <person name="Antunes A."/>
            <person name="Alam I."/>
            <person name="El Dorry H."/>
            <person name="Siam R."/>
            <person name="Robertson A."/>
            <person name="Bajic V.B."/>
            <person name="Stingl U."/>
        </authorList>
    </citation>
    <scope>NUCLEOTIDE SEQUENCE [LARGE SCALE GENOMIC DNA]</scope>
    <source>
        <strain evidence="8 9">SSD-17B</strain>
    </source>
</reference>
<dbReference type="Proteomes" id="UP000005707">
    <property type="component" value="Unassembled WGS sequence"/>
</dbReference>
<sequence>MKAYVDKETCIGCALCPTISPDIFSMEDDGKAVAIDDQIPEDVVADAQDAEEQCPVAAITVD</sequence>
<dbReference type="RefSeq" id="WP_008826655.1">
    <property type="nucleotide sequence ID" value="NZ_AFNU02000011.1"/>
</dbReference>
<dbReference type="SUPFAM" id="SSF54862">
    <property type="entry name" value="4Fe-4S ferredoxins"/>
    <property type="match status" value="1"/>
</dbReference>
<feature type="domain" description="4Fe-4S ferredoxin-type" evidence="7">
    <location>
        <begin position="1"/>
        <end position="29"/>
    </location>
</feature>
<dbReference type="AlphaFoldDB" id="U2FEV6"/>
<comment type="function">
    <text evidence="6">Ferredoxins are iron-sulfur proteins that transfer electrons in a wide variety of metabolic reactions.</text>
</comment>
<evidence type="ECO:0000256" key="6">
    <source>
        <dbReference type="RuleBase" id="RU368020"/>
    </source>
</evidence>
<dbReference type="InterPro" id="IPR017896">
    <property type="entry name" value="4Fe4S_Fe-S-bd"/>
</dbReference>
<evidence type="ECO:0000256" key="1">
    <source>
        <dbReference type="ARBA" id="ARBA00022448"/>
    </source>
</evidence>
<proteinExistence type="predicted"/>
<dbReference type="InterPro" id="IPR051269">
    <property type="entry name" value="Fe-S_cluster_ET"/>
</dbReference>
<dbReference type="PANTHER" id="PTHR36923">
    <property type="entry name" value="FERREDOXIN"/>
    <property type="match status" value="1"/>
</dbReference>
<evidence type="ECO:0000256" key="4">
    <source>
        <dbReference type="ARBA" id="ARBA00023004"/>
    </source>
</evidence>
<dbReference type="OrthoDB" id="9803319at2"/>
<evidence type="ECO:0000256" key="2">
    <source>
        <dbReference type="ARBA" id="ARBA00022723"/>
    </source>
</evidence>
<evidence type="ECO:0000256" key="5">
    <source>
        <dbReference type="ARBA" id="ARBA00023014"/>
    </source>
</evidence>
<dbReference type="GO" id="GO:0051536">
    <property type="term" value="F:iron-sulfur cluster binding"/>
    <property type="evidence" value="ECO:0007669"/>
    <property type="project" value="UniProtKB-KW"/>
</dbReference>
<evidence type="ECO:0000259" key="7">
    <source>
        <dbReference type="PROSITE" id="PS51379"/>
    </source>
</evidence>
<reference evidence="8 9" key="2">
    <citation type="journal article" date="2013" name="PLoS ONE">
        <title>INDIGO - INtegrated Data Warehouse of MIcrobial GenOmes with Examples from the Red Sea Extremophiles.</title>
        <authorList>
            <person name="Alam I."/>
            <person name="Antunes A."/>
            <person name="Kamau A.A."/>
            <person name="Ba Alawi W."/>
            <person name="Kalkatawi M."/>
            <person name="Stingl U."/>
            <person name="Bajic V.B."/>
        </authorList>
    </citation>
    <scope>NUCLEOTIDE SEQUENCE [LARGE SCALE GENOMIC DNA]</scope>
    <source>
        <strain evidence="8 9">SSD-17B</strain>
    </source>
</reference>
<keyword evidence="2 6" id="KW-0479">Metal-binding</keyword>
<keyword evidence="9" id="KW-1185">Reference proteome</keyword>
<gene>
    <name evidence="8" type="ORF">HLPCO_002592</name>
</gene>
<keyword evidence="5 6" id="KW-0411">Iron-sulfur</keyword>